<accession>A0ABU2MXT3</accession>
<dbReference type="Proteomes" id="UP001183246">
    <property type="component" value="Unassembled WGS sequence"/>
</dbReference>
<evidence type="ECO:0000313" key="3">
    <source>
        <dbReference type="Proteomes" id="UP001183246"/>
    </source>
</evidence>
<evidence type="ECO:0000313" key="2">
    <source>
        <dbReference type="EMBL" id="MDT0346477.1"/>
    </source>
</evidence>
<feature type="transmembrane region" description="Helical" evidence="1">
    <location>
        <begin position="103"/>
        <end position="126"/>
    </location>
</feature>
<keyword evidence="1" id="KW-1133">Transmembrane helix</keyword>
<feature type="transmembrane region" description="Helical" evidence="1">
    <location>
        <begin position="20"/>
        <end position="42"/>
    </location>
</feature>
<gene>
    <name evidence="2" type="ORF">RM590_28425</name>
</gene>
<keyword evidence="1" id="KW-0812">Transmembrane</keyword>
<dbReference type="RefSeq" id="WP_311707600.1">
    <property type="nucleotide sequence ID" value="NZ_JAVREL010000021.1"/>
</dbReference>
<evidence type="ECO:0008006" key="4">
    <source>
        <dbReference type="Google" id="ProtNLM"/>
    </source>
</evidence>
<evidence type="ECO:0000256" key="1">
    <source>
        <dbReference type="SAM" id="Phobius"/>
    </source>
</evidence>
<organism evidence="2 3">
    <name type="scientific">Streptomyces litchfieldiae</name>
    <dbReference type="NCBI Taxonomy" id="3075543"/>
    <lineage>
        <taxon>Bacteria</taxon>
        <taxon>Bacillati</taxon>
        <taxon>Actinomycetota</taxon>
        <taxon>Actinomycetes</taxon>
        <taxon>Kitasatosporales</taxon>
        <taxon>Streptomycetaceae</taxon>
        <taxon>Streptomyces</taxon>
    </lineage>
</organism>
<protein>
    <recommendedName>
        <fullName evidence="4">Integral membrane protein</fullName>
    </recommendedName>
</protein>
<comment type="caution">
    <text evidence="2">The sequence shown here is derived from an EMBL/GenBank/DDBJ whole genome shotgun (WGS) entry which is preliminary data.</text>
</comment>
<keyword evidence="3" id="KW-1185">Reference proteome</keyword>
<sequence>MDRTANRRWNTGLALFGEVVITGALVALLALPVVTALPALAAGTAHLRRHLSGDSVRVAELLRDFAAACRALWLAGLAFTGVALVLLWNLSLAQAGVIPGSGGMQAVTLVLLAAWAVLLLRTAAVWRPGADAAGAVREAVGRAREDVAGSVLLAFGWALCAVFVWMLLPLFLLTGGLLALAAVAVEARAAARAEPADPDA</sequence>
<reference evidence="3" key="1">
    <citation type="submission" date="2023-07" db="EMBL/GenBank/DDBJ databases">
        <title>30 novel species of actinomycetes from the DSMZ collection.</title>
        <authorList>
            <person name="Nouioui I."/>
        </authorList>
    </citation>
    <scope>NUCLEOTIDE SEQUENCE [LARGE SCALE GENOMIC DNA]</scope>
    <source>
        <strain evidence="3">DSM 44938</strain>
    </source>
</reference>
<dbReference type="EMBL" id="JAVREL010000021">
    <property type="protein sequence ID" value="MDT0346477.1"/>
    <property type="molecule type" value="Genomic_DNA"/>
</dbReference>
<feature type="transmembrane region" description="Helical" evidence="1">
    <location>
        <begin position="71"/>
        <end position="91"/>
    </location>
</feature>
<name>A0ABU2MXT3_9ACTN</name>
<proteinExistence type="predicted"/>
<keyword evidence="1" id="KW-0472">Membrane</keyword>